<dbReference type="RefSeq" id="WP_261596323.1">
    <property type="nucleotide sequence ID" value="NZ_VHLL01000001.1"/>
</dbReference>
<name>A0A9E5DE71_9EURY</name>
<dbReference type="AlphaFoldDB" id="A0A9E5DE71"/>
<protein>
    <submittedName>
        <fullName evidence="1">Uncharacterized protein</fullName>
    </submittedName>
</protein>
<dbReference type="Proteomes" id="UP001065682">
    <property type="component" value="Unassembled WGS sequence"/>
</dbReference>
<evidence type="ECO:0000313" key="1">
    <source>
        <dbReference type="EMBL" id="MCT8336270.1"/>
    </source>
</evidence>
<reference evidence="1" key="1">
    <citation type="submission" date="2019-06" db="EMBL/GenBank/DDBJ databases">
        <title>Methanoculleus strain from Tamsui River, Taipei, Taiwan.</title>
        <authorList>
            <person name="You Y.-T."/>
            <person name="Chen S.-C."/>
            <person name="Lai S.-J."/>
            <person name="Lee Y.-C."/>
            <person name="Lai M.-C."/>
        </authorList>
    </citation>
    <scope>NUCLEOTIDE SEQUENCE</scope>
    <source>
        <strain evidence="1">Afa-1</strain>
    </source>
</reference>
<gene>
    <name evidence="1" type="ORF">FKB36_01835</name>
</gene>
<proteinExistence type="predicted"/>
<sequence length="142" mass="15126">MTITTTTRLVLAYLLLAAALLGAGCTDGGQSVTGPAATEFLSETASYDDRVEFRFVPDSDGPGTYSATCRIERNVSWGTTIETRENVQYEDISRAKPIEIVVPRDDPSDGAAVEIEIRSLAGDVLHQSRTSVAPATPVPTPP</sequence>
<comment type="caution">
    <text evidence="1">The sequence shown here is derived from an EMBL/GenBank/DDBJ whole genome shotgun (WGS) entry which is preliminary data.</text>
</comment>
<dbReference type="EMBL" id="VHLL01000001">
    <property type="protein sequence ID" value="MCT8336270.1"/>
    <property type="molecule type" value="Genomic_DNA"/>
</dbReference>
<organism evidence="1 2">
    <name type="scientific">Methanoculleus formosensis</name>
    <dbReference type="NCBI Taxonomy" id="2590886"/>
    <lineage>
        <taxon>Archaea</taxon>
        <taxon>Methanobacteriati</taxon>
        <taxon>Methanobacteriota</taxon>
        <taxon>Stenosarchaea group</taxon>
        <taxon>Methanomicrobia</taxon>
        <taxon>Methanomicrobiales</taxon>
        <taxon>Methanomicrobiaceae</taxon>
        <taxon>Methanoculleus</taxon>
    </lineage>
</organism>
<keyword evidence="2" id="KW-1185">Reference proteome</keyword>
<evidence type="ECO:0000313" key="2">
    <source>
        <dbReference type="Proteomes" id="UP001065682"/>
    </source>
</evidence>
<accession>A0A9E5DE71</accession>